<keyword evidence="3" id="KW-1185">Reference proteome</keyword>
<proteinExistence type="predicted"/>
<gene>
    <name evidence="2" type="ORF">I5677_05690</name>
</gene>
<sequence length="477" mass="55093">MIMKFLRSYRTVMIIVFLYILISCVTIAVSMQQVKGAKKDILGCYEFDDCLYMNPLSSFIAVKEFFPYVYGLGEDSMIIANTETGDIKRLSVQYEKRAIAKDEFLSKNDFPYFTIPDISDYNERWLHAMLTDEDGQQYRLYQMDHEIWLIKLSQRDSGIWSIYRLKRTNDFNFSDLRDTYELGNKENEDKLQMTLRDVYELARKGKNLTTLDFDMFRSKSVGSGFTIMRYDIKGGCVLIVHSDTPDEVINYARLSKRGYDPYDESLTVDIRNGTEAVAAYLDPLHSLVKLKIEGFNNGEGAGERELIYEFEGYRYYLNSISADQVVITLENGDRLPLKQALKERRTVIEDLVGNGLYNVFMEPMDNPKGGYFPILHHCHKFTFDNEEFYPSTSFMYMVDADFSSIYFGIEELADVLELWGRDELAKKLRSLEKAGDLFVIADKAYITGDELTEAGITVEIGWAYSSHTPVSFTLVEK</sequence>
<keyword evidence="1" id="KW-0472">Membrane</keyword>
<dbReference type="EMBL" id="JAEAGR010000004">
    <property type="protein sequence ID" value="MBH1940388.1"/>
    <property type="molecule type" value="Genomic_DNA"/>
</dbReference>
<feature type="transmembrane region" description="Helical" evidence="1">
    <location>
        <begin position="12"/>
        <end position="31"/>
    </location>
</feature>
<comment type="caution">
    <text evidence="2">The sequence shown here is derived from an EMBL/GenBank/DDBJ whole genome shotgun (WGS) entry which is preliminary data.</text>
</comment>
<dbReference type="Proteomes" id="UP000623269">
    <property type="component" value="Unassembled WGS sequence"/>
</dbReference>
<evidence type="ECO:0000256" key="1">
    <source>
        <dbReference type="SAM" id="Phobius"/>
    </source>
</evidence>
<evidence type="ECO:0000313" key="3">
    <source>
        <dbReference type="Proteomes" id="UP000623269"/>
    </source>
</evidence>
<reference evidence="2" key="1">
    <citation type="submission" date="2020-12" db="EMBL/GenBank/DDBJ databases">
        <title>M. sibirica DSM 26468T genome.</title>
        <authorList>
            <person name="Thieme N."/>
            <person name="Rettenmaier R."/>
            <person name="Zverlov V."/>
            <person name="Liebl W."/>
        </authorList>
    </citation>
    <scope>NUCLEOTIDE SEQUENCE</scope>
    <source>
        <strain evidence="2">DSM 26468</strain>
    </source>
</reference>
<dbReference type="PROSITE" id="PS51257">
    <property type="entry name" value="PROKAR_LIPOPROTEIN"/>
    <property type="match status" value="1"/>
</dbReference>
<evidence type="ECO:0000313" key="2">
    <source>
        <dbReference type="EMBL" id="MBH1940388.1"/>
    </source>
</evidence>
<organism evidence="2 3">
    <name type="scientific">Mobilitalea sibirica</name>
    <dbReference type="NCBI Taxonomy" id="1462919"/>
    <lineage>
        <taxon>Bacteria</taxon>
        <taxon>Bacillati</taxon>
        <taxon>Bacillota</taxon>
        <taxon>Clostridia</taxon>
        <taxon>Lachnospirales</taxon>
        <taxon>Lachnospiraceae</taxon>
        <taxon>Mobilitalea</taxon>
    </lineage>
</organism>
<protein>
    <submittedName>
        <fullName evidence="2">Uncharacterized protein</fullName>
    </submittedName>
</protein>
<name>A0A8J7L2E0_9FIRM</name>
<keyword evidence="1" id="KW-1133">Transmembrane helix</keyword>
<dbReference type="AlphaFoldDB" id="A0A8J7L2E0"/>
<accession>A0A8J7L2E0</accession>
<keyword evidence="1" id="KW-0812">Transmembrane</keyword>
<dbReference type="RefSeq" id="WP_197660610.1">
    <property type="nucleotide sequence ID" value="NZ_JAEAGR010000004.1"/>
</dbReference>